<sequence length="320" mass="34878">MVRIVKQTSRHVSGWGRSGGSGGKGGGNSSKGGGSSSKRGGGGSTSSGYPSLSFLFVVVKLKVVYLQQPECDSWGNVSPPTDYDHYTHGEDPSRVMRYADGRVTPADEYYWVREGDRNGQICSETHDYPTPYKIQTVFSCNPFLPIVVADGDISVPPDDGQRPRWEFLTFVHASSTHTTKYDISLAVGKGSHGGGRRRYVAGSAHSWVPSLVPKGFVRRRAGSSPSRGLGGELPIVLALMSFYEPLGATQEERMENVFYGENARWSGGIWRGSHEPRGYSNDEDTPNGFVVYVFLDNLHNPYGSTPEALELFESGVIVRG</sequence>
<dbReference type="Proteomes" id="UP001187682">
    <property type="component" value="Unassembled WGS sequence"/>
</dbReference>
<feature type="compositionally biased region" description="Gly residues" evidence="1">
    <location>
        <begin position="16"/>
        <end position="45"/>
    </location>
</feature>
<gene>
    <name evidence="2" type="ORF">DNG_03493</name>
</gene>
<reference evidence="2" key="1">
    <citation type="submission" date="2018-03" db="EMBL/GenBank/DDBJ databases">
        <authorList>
            <person name="Guldener U."/>
        </authorList>
    </citation>
    <scope>NUCLEOTIDE SEQUENCE</scope>
</reference>
<dbReference type="AlphaFoldDB" id="A0AAE8MX44"/>
<organism evidence="2 3">
    <name type="scientific">Cephalotrichum gorgonifer</name>
    <dbReference type="NCBI Taxonomy" id="2041049"/>
    <lineage>
        <taxon>Eukaryota</taxon>
        <taxon>Fungi</taxon>
        <taxon>Dikarya</taxon>
        <taxon>Ascomycota</taxon>
        <taxon>Pezizomycotina</taxon>
        <taxon>Sordariomycetes</taxon>
        <taxon>Hypocreomycetidae</taxon>
        <taxon>Microascales</taxon>
        <taxon>Microascaceae</taxon>
        <taxon>Cephalotrichum</taxon>
    </lineage>
</organism>
<feature type="region of interest" description="Disordered" evidence="1">
    <location>
        <begin position="1"/>
        <end position="46"/>
    </location>
</feature>
<evidence type="ECO:0000313" key="3">
    <source>
        <dbReference type="Proteomes" id="UP001187682"/>
    </source>
</evidence>
<dbReference type="EMBL" id="ONZQ02000004">
    <property type="protein sequence ID" value="SPO00745.1"/>
    <property type="molecule type" value="Genomic_DNA"/>
</dbReference>
<feature type="compositionally biased region" description="Polar residues" evidence="1">
    <location>
        <begin position="1"/>
        <end position="11"/>
    </location>
</feature>
<proteinExistence type="predicted"/>
<accession>A0AAE8MX44</accession>
<protein>
    <submittedName>
        <fullName evidence="2">Uncharacterized protein</fullName>
    </submittedName>
</protein>
<evidence type="ECO:0000313" key="2">
    <source>
        <dbReference type="EMBL" id="SPO00745.1"/>
    </source>
</evidence>
<name>A0AAE8MX44_9PEZI</name>
<evidence type="ECO:0000256" key="1">
    <source>
        <dbReference type="SAM" id="MobiDB-lite"/>
    </source>
</evidence>
<keyword evidence="3" id="KW-1185">Reference proteome</keyword>
<comment type="caution">
    <text evidence="2">The sequence shown here is derived from an EMBL/GenBank/DDBJ whole genome shotgun (WGS) entry which is preliminary data.</text>
</comment>